<keyword evidence="2" id="KW-1133">Transmembrane helix</keyword>
<name>A0ABY4YHK2_9MICO</name>
<feature type="compositionally biased region" description="Low complexity" evidence="1">
    <location>
        <begin position="101"/>
        <end position="120"/>
    </location>
</feature>
<dbReference type="RefSeq" id="WP_252620315.1">
    <property type="nucleotide sequence ID" value="NZ_CP099490.1"/>
</dbReference>
<keyword evidence="4" id="KW-1185">Reference proteome</keyword>
<gene>
    <name evidence="3" type="ORF">NF557_14655</name>
</gene>
<organism evidence="3 4">
    <name type="scientific">Ornithinimicrobium cryptoxanthini</name>
    <dbReference type="NCBI Taxonomy" id="2934161"/>
    <lineage>
        <taxon>Bacteria</taxon>
        <taxon>Bacillati</taxon>
        <taxon>Actinomycetota</taxon>
        <taxon>Actinomycetes</taxon>
        <taxon>Micrococcales</taxon>
        <taxon>Ornithinimicrobiaceae</taxon>
        <taxon>Ornithinimicrobium</taxon>
    </lineage>
</organism>
<keyword evidence="2" id="KW-0472">Membrane</keyword>
<evidence type="ECO:0000313" key="4">
    <source>
        <dbReference type="Proteomes" id="UP001056535"/>
    </source>
</evidence>
<evidence type="ECO:0000256" key="2">
    <source>
        <dbReference type="SAM" id="Phobius"/>
    </source>
</evidence>
<feature type="region of interest" description="Disordered" evidence="1">
    <location>
        <begin position="188"/>
        <end position="232"/>
    </location>
</feature>
<protein>
    <submittedName>
        <fullName evidence="3">Uncharacterized protein</fullName>
    </submittedName>
</protein>
<dbReference type="Proteomes" id="UP001056535">
    <property type="component" value="Chromosome"/>
</dbReference>
<feature type="transmembrane region" description="Helical" evidence="2">
    <location>
        <begin position="161"/>
        <end position="182"/>
    </location>
</feature>
<feature type="region of interest" description="Disordered" evidence="1">
    <location>
        <begin position="101"/>
        <end position="130"/>
    </location>
</feature>
<feature type="transmembrane region" description="Helical" evidence="2">
    <location>
        <begin position="134"/>
        <end position="155"/>
    </location>
</feature>
<proteinExistence type="predicted"/>
<dbReference type="EMBL" id="CP099490">
    <property type="protein sequence ID" value="USQ75828.1"/>
    <property type="molecule type" value="Genomic_DNA"/>
</dbReference>
<evidence type="ECO:0000313" key="3">
    <source>
        <dbReference type="EMBL" id="USQ75828.1"/>
    </source>
</evidence>
<keyword evidence="2" id="KW-0812">Transmembrane</keyword>
<reference evidence="3" key="1">
    <citation type="submission" date="2022-06" db="EMBL/GenBank/DDBJ databases">
        <title>Ornithinimicrobium JY.X270.</title>
        <authorList>
            <person name="Huang Y."/>
        </authorList>
    </citation>
    <scope>NUCLEOTIDE SEQUENCE</scope>
    <source>
        <strain evidence="3">JY.X270</strain>
    </source>
</reference>
<evidence type="ECO:0000256" key="1">
    <source>
        <dbReference type="SAM" id="MobiDB-lite"/>
    </source>
</evidence>
<feature type="transmembrane region" description="Helical" evidence="2">
    <location>
        <begin position="6"/>
        <end position="23"/>
    </location>
</feature>
<sequence>MPNSLIFVVILAVWAAYLIQHWIRRRDHVATARSVDRFSEAMRVLERRQRMPRADLSAAAPRSYSISVTRPAHPEVMVKRAQHGSAAVAVSGSPAPAAARRVARPAARPVSRPAARSTARGSVPTGSSRSRTPLLRAVALALGVLALAAGVTVWAIGLTQWWAAVAGAGALLLALTFVRFSVGTQQRRATSPVRARAAGESHRAGRTHSGQRRPDMASARGRRGAPPADAAAAAPAHAVAHAGAVAVELYDVEAMEGASAADAAAQDGTARLAAASAVESAELLGDDVETGAELEPGTWAPVPVPPPTYTLKAKAIRAPGGAAAPVAVEDLPFDGHALALDEEFEELPSVHHVG</sequence>
<accession>A0ABY4YHK2</accession>